<evidence type="ECO:0000313" key="11">
    <source>
        <dbReference type="EMBL" id="OUS41785.1"/>
    </source>
</evidence>
<reference evidence="11" key="1">
    <citation type="submission" date="2017-04" db="EMBL/GenBank/DDBJ databases">
        <title>Population genomics of picophytoplankton unveils novel chromosome hypervariability.</title>
        <authorList>
            <consortium name="DOE Joint Genome Institute"/>
            <person name="Blanc-Mathieu R."/>
            <person name="Krasovec M."/>
            <person name="Hebrard M."/>
            <person name="Yau S."/>
            <person name="Desgranges E."/>
            <person name="Martin J."/>
            <person name="Schackwitz W."/>
            <person name="Kuo A."/>
            <person name="Salin G."/>
            <person name="Donnadieu C."/>
            <person name="Desdevises Y."/>
            <person name="Sanchez-Ferandin S."/>
            <person name="Moreau H."/>
            <person name="Rivals E."/>
            <person name="Grigoriev I.V."/>
            <person name="Grimsley N."/>
            <person name="Eyre-Walker A."/>
            <person name="Piganeau G."/>
        </authorList>
    </citation>
    <scope>NUCLEOTIDE SEQUENCE [LARGE SCALE GENOMIC DNA]</scope>
    <source>
        <strain evidence="11">RCC 1115</strain>
    </source>
</reference>
<evidence type="ECO:0000256" key="8">
    <source>
        <dbReference type="ARBA" id="ARBA00023211"/>
    </source>
</evidence>
<dbReference type="InterPro" id="IPR036457">
    <property type="entry name" value="PPM-type-like_dom_sf"/>
</dbReference>
<evidence type="ECO:0000256" key="5">
    <source>
        <dbReference type="ARBA" id="ARBA00022801"/>
    </source>
</evidence>
<organism evidence="11">
    <name type="scientific">Ostreococcus tauri</name>
    <name type="common">Marine green alga</name>
    <dbReference type="NCBI Taxonomy" id="70448"/>
    <lineage>
        <taxon>Eukaryota</taxon>
        <taxon>Viridiplantae</taxon>
        <taxon>Chlorophyta</taxon>
        <taxon>Mamiellophyceae</taxon>
        <taxon>Mamiellales</taxon>
        <taxon>Bathycoccaceae</taxon>
        <taxon>Ostreococcus</taxon>
    </lineage>
</organism>
<dbReference type="SUPFAM" id="SSF81606">
    <property type="entry name" value="PP2C-like"/>
    <property type="match status" value="1"/>
</dbReference>
<dbReference type="InterPro" id="IPR015655">
    <property type="entry name" value="PP2C"/>
</dbReference>
<dbReference type="Gene3D" id="3.60.40.10">
    <property type="entry name" value="PPM-type phosphatase domain"/>
    <property type="match status" value="1"/>
</dbReference>
<gene>
    <name evidence="11" type="ORF">BE221DRAFT_65044</name>
</gene>
<comment type="similarity">
    <text evidence="9">Belongs to the PP2C family.</text>
</comment>
<keyword evidence="5 9" id="KW-0378">Hydrolase</keyword>
<evidence type="ECO:0000256" key="1">
    <source>
        <dbReference type="ARBA" id="ARBA00001936"/>
    </source>
</evidence>
<name>A0A1Y5I3T7_OSTTA</name>
<dbReference type="SMART" id="SM00332">
    <property type="entry name" value="PP2Cc"/>
    <property type="match status" value="1"/>
</dbReference>
<dbReference type="GO" id="GO:0004722">
    <property type="term" value="F:protein serine/threonine phosphatase activity"/>
    <property type="evidence" value="ECO:0007669"/>
    <property type="project" value="UniProtKB-EC"/>
</dbReference>
<accession>A0A1Y5I3T7</accession>
<feature type="domain" description="PPM-type phosphatase" evidence="10">
    <location>
        <begin position="44"/>
        <end position="335"/>
    </location>
</feature>
<dbReference type="InterPro" id="IPR001932">
    <property type="entry name" value="PPM-type_phosphatase-like_dom"/>
</dbReference>
<evidence type="ECO:0000256" key="9">
    <source>
        <dbReference type="RuleBase" id="RU003465"/>
    </source>
</evidence>
<evidence type="ECO:0000256" key="3">
    <source>
        <dbReference type="ARBA" id="ARBA00013081"/>
    </source>
</evidence>
<dbReference type="SMART" id="SM00331">
    <property type="entry name" value="PP2C_SIG"/>
    <property type="match status" value="1"/>
</dbReference>
<evidence type="ECO:0000256" key="6">
    <source>
        <dbReference type="ARBA" id="ARBA00022842"/>
    </source>
</evidence>
<dbReference type="CDD" id="cd00143">
    <property type="entry name" value="PP2Cc"/>
    <property type="match status" value="1"/>
</dbReference>
<dbReference type="PANTHER" id="PTHR47992">
    <property type="entry name" value="PROTEIN PHOSPHATASE"/>
    <property type="match status" value="1"/>
</dbReference>
<sequence>MFLACCAAVRLVQLNSSEKENFEPSKGAQSKRSSGSKNGVIAFDWGGFDSPGPRDEMEDSWCMISLSRKVLYFGVFDGHGGSASSTYLKSNLITFIEDAGMKMCDSAANGELLDEYGVGDENPLAQAFEKADSALIDYLGSLGDPECWSGSTATTCFVSRGHIIVANVGDSRAVLGRKGQTVDLSGDHRPVGSSKTGRTEILRVLECGGWVSKMRVCGILAVTRAFGDYEFKGGRAELLQELVSTGSTRTETLTRAPIVAIPDVKVYKRSDEDDFIILATDGLWDVMNSAQAITFVRTMVKQDSTCSMQDISSALIERALKSRTQDNVSCVVIDIRSMVT</sequence>
<proteinExistence type="inferred from homology"/>
<evidence type="ECO:0000256" key="7">
    <source>
        <dbReference type="ARBA" id="ARBA00022912"/>
    </source>
</evidence>
<dbReference type="InterPro" id="IPR000222">
    <property type="entry name" value="PP2C_BS"/>
</dbReference>
<dbReference type="Pfam" id="PF00481">
    <property type="entry name" value="PP2C"/>
    <property type="match status" value="1"/>
</dbReference>
<dbReference type="PROSITE" id="PS51746">
    <property type="entry name" value="PPM_2"/>
    <property type="match status" value="1"/>
</dbReference>
<comment type="cofactor">
    <cofactor evidence="2">
        <name>Mg(2+)</name>
        <dbReference type="ChEBI" id="CHEBI:18420"/>
    </cofactor>
</comment>
<keyword evidence="4" id="KW-0479">Metal-binding</keyword>
<evidence type="ECO:0000256" key="2">
    <source>
        <dbReference type="ARBA" id="ARBA00001946"/>
    </source>
</evidence>
<dbReference type="PROSITE" id="PS01032">
    <property type="entry name" value="PPM_1"/>
    <property type="match status" value="1"/>
</dbReference>
<keyword evidence="6" id="KW-0460">Magnesium</keyword>
<keyword evidence="7 9" id="KW-0904">Protein phosphatase</keyword>
<evidence type="ECO:0000259" key="10">
    <source>
        <dbReference type="PROSITE" id="PS51746"/>
    </source>
</evidence>
<keyword evidence="8" id="KW-0464">Manganese</keyword>
<dbReference type="EMBL" id="KZ155840">
    <property type="protein sequence ID" value="OUS41785.1"/>
    <property type="molecule type" value="Genomic_DNA"/>
</dbReference>
<dbReference type="AlphaFoldDB" id="A0A1Y5I3T7"/>
<comment type="cofactor">
    <cofactor evidence="1">
        <name>Mn(2+)</name>
        <dbReference type="ChEBI" id="CHEBI:29035"/>
    </cofactor>
</comment>
<dbReference type="GO" id="GO:0046872">
    <property type="term" value="F:metal ion binding"/>
    <property type="evidence" value="ECO:0007669"/>
    <property type="project" value="UniProtKB-KW"/>
</dbReference>
<protein>
    <recommendedName>
        <fullName evidence="3">protein-serine/threonine phosphatase</fullName>
        <ecNumber evidence="3">3.1.3.16</ecNumber>
    </recommendedName>
</protein>
<dbReference type="Proteomes" id="UP000195557">
    <property type="component" value="Unassembled WGS sequence"/>
</dbReference>
<dbReference type="EC" id="3.1.3.16" evidence="3"/>
<evidence type="ECO:0000256" key="4">
    <source>
        <dbReference type="ARBA" id="ARBA00022723"/>
    </source>
</evidence>